<organism evidence="3 4">
    <name type="scientific">Danionella cerebrum</name>
    <dbReference type="NCBI Taxonomy" id="2873325"/>
    <lineage>
        <taxon>Eukaryota</taxon>
        <taxon>Metazoa</taxon>
        <taxon>Chordata</taxon>
        <taxon>Craniata</taxon>
        <taxon>Vertebrata</taxon>
        <taxon>Euteleostomi</taxon>
        <taxon>Actinopterygii</taxon>
        <taxon>Neopterygii</taxon>
        <taxon>Teleostei</taxon>
        <taxon>Ostariophysi</taxon>
        <taxon>Cypriniformes</taxon>
        <taxon>Danionidae</taxon>
        <taxon>Danioninae</taxon>
        <taxon>Danionella</taxon>
    </lineage>
</organism>
<dbReference type="EMBL" id="SRMA01025157">
    <property type="protein sequence ID" value="TRY98596.1"/>
    <property type="molecule type" value="Genomic_DNA"/>
</dbReference>
<accession>A0A553R8X3</accession>
<dbReference type="AlphaFoldDB" id="A0A553R8X3"/>
<comment type="caution">
    <text evidence="3">The sequence shown here is derived from an EMBL/GenBank/DDBJ whole genome shotgun (WGS) entry which is preliminary data.</text>
</comment>
<feature type="transmembrane region" description="Helical" evidence="2">
    <location>
        <begin position="12"/>
        <end position="37"/>
    </location>
</feature>
<dbReference type="Proteomes" id="UP000316079">
    <property type="component" value="Unassembled WGS sequence"/>
</dbReference>
<evidence type="ECO:0000256" key="2">
    <source>
        <dbReference type="SAM" id="Phobius"/>
    </source>
</evidence>
<reference evidence="3 4" key="1">
    <citation type="journal article" date="2019" name="Sci. Data">
        <title>Hybrid genome assembly and annotation of Danionella translucida.</title>
        <authorList>
            <person name="Kadobianskyi M."/>
            <person name="Schulze L."/>
            <person name="Schuelke M."/>
            <person name="Judkewitz B."/>
        </authorList>
    </citation>
    <scope>NUCLEOTIDE SEQUENCE [LARGE SCALE GENOMIC DNA]</scope>
    <source>
        <strain evidence="3 4">Bolton</strain>
    </source>
</reference>
<protein>
    <submittedName>
        <fullName evidence="3">Uncharacterized protein</fullName>
    </submittedName>
</protein>
<name>A0A553R8X3_9TELE</name>
<evidence type="ECO:0000313" key="4">
    <source>
        <dbReference type="Proteomes" id="UP000316079"/>
    </source>
</evidence>
<gene>
    <name evidence="3" type="ORF">DNTS_005282</name>
</gene>
<keyword evidence="2" id="KW-0812">Transmembrane</keyword>
<keyword evidence="4" id="KW-1185">Reference proteome</keyword>
<evidence type="ECO:0000313" key="3">
    <source>
        <dbReference type="EMBL" id="TRY98596.1"/>
    </source>
</evidence>
<proteinExistence type="predicted"/>
<evidence type="ECO:0000256" key="1">
    <source>
        <dbReference type="SAM" id="MobiDB-lite"/>
    </source>
</evidence>
<keyword evidence="2" id="KW-0472">Membrane</keyword>
<feature type="region of interest" description="Disordered" evidence="1">
    <location>
        <begin position="46"/>
        <end position="65"/>
    </location>
</feature>
<sequence>MRALPSSSTSSIISWSSSGVGFCPSILITFPSSLVLMQPSSASWTKMSNAARNSARHRRRAVSER</sequence>
<feature type="compositionally biased region" description="Basic residues" evidence="1">
    <location>
        <begin position="54"/>
        <end position="65"/>
    </location>
</feature>
<keyword evidence="2" id="KW-1133">Transmembrane helix</keyword>